<dbReference type="Proteomes" id="UP000811246">
    <property type="component" value="Chromosome 1"/>
</dbReference>
<dbReference type="PANTHER" id="PTHR47723">
    <property type="entry name" value="OS05G0353850 PROTEIN"/>
    <property type="match status" value="1"/>
</dbReference>
<name>A0A922K900_CARIL</name>
<protein>
    <recommendedName>
        <fullName evidence="3">RNase H type-1 domain-containing protein</fullName>
    </recommendedName>
</protein>
<evidence type="ECO:0000313" key="2">
    <source>
        <dbReference type="Proteomes" id="UP000811246"/>
    </source>
</evidence>
<dbReference type="InterPro" id="IPR053151">
    <property type="entry name" value="RNase_H-like"/>
</dbReference>
<dbReference type="AlphaFoldDB" id="A0A922K900"/>
<sequence>MLRGECKVPIHKATKYRKLRLFQNSDCVLQEVVGNCFGYVESFNTTKSNQLIIRKERLLSWKPPPSGKSKLNFDGPLLKQSKNVGIGVILRDNKGEVLLALSQKEVGMFDVDNNEVAHLLAQRAKLVEDIVQWWHSYLDIILFRVLLEAANMYNYIAASSNTLNK</sequence>
<reference evidence="1" key="1">
    <citation type="submission" date="2021-01" db="EMBL/GenBank/DDBJ databases">
        <authorList>
            <person name="Lovell J.T."/>
            <person name="Bentley N."/>
            <person name="Bhattarai G."/>
            <person name="Jenkins J.W."/>
            <person name="Sreedasyam A."/>
            <person name="Alarcon Y."/>
            <person name="Bock C."/>
            <person name="Boston L."/>
            <person name="Carlson J."/>
            <person name="Cervantes K."/>
            <person name="Clermont K."/>
            <person name="Krom N."/>
            <person name="Kubenka K."/>
            <person name="Mamidi S."/>
            <person name="Mattison C."/>
            <person name="Monteros M."/>
            <person name="Pisani C."/>
            <person name="Plott C."/>
            <person name="Rajasekar S."/>
            <person name="Rhein H.S."/>
            <person name="Rohla C."/>
            <person name="Song M."/>
            <person name="Hilaire R.S."/>
            <person name="Shu S."/>
            <person name="Wells L."/>
            <person name="Wang X."/>
            <person name="Webber J."/>
            <person name="Heerema R.J."/>
            <person name="Klein P."/>
            <person name="Conner P."/>
            <person name="Grauke L."/>
            <person name="Grimwood J."/>
            <person name="Schmutz J."/>
            <person name="Randall J.J."/>
        </authorList>
    </citation>
    <scope>NUCLEOTIDE SEQUENCE</scope>
    <source>
        <tissue evidence="1">Leaf</tissue>
    </source>
</reference>
<proteinExistence type="predicted"/>
<organism evidence="1 2">
    <name type="scientific">Carya illinoinensis</name>
    <name type="common">Pecan</name>
    <dbReference type="NCBI Taxonomy" id="32201"/>
    <lineage>
        <taxon>Eukaryota</taxon>
        <taxon>Viridiplantae</taxon>
        <taxon>Streptophyta</taxon>
        <taxon>Embryophyta</taxon>
        <taxon>Tracheophyta</taxon>
        <taxon>Spermatophyta</taxon>
        <taxon>Magnoliopsida</taxon>
        <taxon>eudicotyledons</taxon>
        <taxon>Gunneridae</taxon>
        <taxon>Pentapetalae</taxon>
        <taxon>rosids</taxon>
        <taxon>fabids</taxon>
        <taxon>Fagales</taxon>
        <taxon>Juglandaceae</taxon>
        <taxon>Carya</taxon>
    </lineage>
</organism>
<evidence type="ECO:0008006" key="3">
    <source>
        <dbReference type="Google" id="ProtNLM"/>
    </source>
</evidence>
<comment type="caution">
    <text evidence="1">The sequence shown here is derived from an EMBL/GenBank/DDBJ whole genome shotgun (WGS) entry which is preliminary data.</text>
</comment>
<dbReference type="PANTHER" id="PTHR47723:SF19">
    <property type="entry name" value="POLYNUCLEOTIDYL TRANSFERASE, RIBONUCLEASE H-LIKE SUPERFAMILY PROTEIN"/>
    <property type="match status" value="1"/>
</dbReference>
<evidence type="ECO:0000313" key="1">
    <source>
        <dbReference type="EMBL" id="KAG6732639.1"/>
    </source>
</evidence>
<gene>
    <name evidence="1" type="ORF">I3842_01G187900</name>
</gene>
<accession>A0A922K900</accession>
<dbReference type="EMBL" id="CM031825">
    <property type="protein sequence ID" value="KAG6732639.1"/>
    <property type="molecule type" value="Genomic_DNA"/>
</dbReference>